<accession>A0ABW8BNU1</accession>
<name>A0ABW8BNU1_9GAMM</name>
<gene>
    <name evidence="1" type="ORF">ACIGG6_02580</name>
</gene>
<evidence type="ECO:0000313" key="1">
    <source>
        <dbReference type="EMBL" id="MFI8748881.1"/>
    </source>
</evidence>
<dbReference type="EMBL" id="JBITWC010000003">
    <property type="protein sequence ID" value="MFI8748881.1"/>
    <property type="molecule type" value="Genomic_DNA"/>
</dbReference>
<proteinExistence type="predicted"/>
<evidence type="ECO:0000313" key="2">
    <source>
        <dbReference type="Proteomes" id="UP001614338"/>
    </source>
</evidence>
<dbReference type="RefSeq" id="WP_399841949.1">
    <property type="nucleotide sequence ID" value="NZ_JBITWC010000003.1"/>
</dbReference>
<sequence>MSTFRVYGMTECKARQLARQATPPKLGEPVADYEERVQERFEKIMDSARQVPLSAAFDAPQYAEQFIQMAKKSGRARDLHIKYPKKVQVMKRKKPVIQTVWQEYMP</sequence>
<keyword evidence="2" id="KW-1185">Reference proteome</keyword>
<reference evidence="1 2" key="1">
    <citation type="submission" date="2024-10" db="EMBL/GenBank/DDBJ databases">
        <title>The Natural Products Discovery Center: Release of the First 8490 Sequenced Strains for Exploring Actinobacteria Biosynthetic Diversity.</title>
        <authorList>
            <person name="Kalkreuter E."/>
            <person name="Kautsar S.A."/>
            <person name="Yang D."/>
            <person name="Bader C.D."/>
            <person name="Teijaro C.N."/>
            <person name="Fluegel L."/>
            <person name="Davis C.M."/>
            <person name="Simpson J.R."/>
            <person name="Lauterbach L."/>
            <person name="Steele A.D."/>
            <person name="Gui C."/>
            <person name="Meng S."/>
            <person name="Li G."/>
            <person name="Viehrig K."/>
            <person name="Ye F."/>
            <person name="Su P."/>
            <person name="Kiefer A.F."/>
            <person name="Nichols A."/>
            <person name="Cepeda A.J."/>
            <person name="Yan W."/>
            <person name="Fan B."/>
            <person name="Jiang Y."/>
            <person name="Adhikari A."/>
            <person name="Zheng C.-J."/>
            <person name="Schuster L."/>
            <person name="Cowan T.M."/>
            <person name="Smanski M.J."/>
            <person name="Chevrette M.G."/>
            <person name="De Carvalho L.P.S."/>
            <person name="Shen B."/>
        </authorList>
    </citation>
    <scope>NUCLEOTIDE SEQUENCE [LARGE SCALE GENOMIC DNA]</scope>
    <source>
        <strain evidence="1 2">NPDC077409</strain>
    </source>
</reference>
<protein>
    <submittedName>
        <fullName evidence="1">Uncharacterized protein</fullName>
    </submittedName>
</protein>
<dbReference type="Proteomes" id="UP001614338">
    <property type="component" value="Unassembled WGS sequence"/>
</dbReference>
<organism evidence="1 2">
    <name type="scientific">Vreelandella lionensis</name>
    <dbReference type="NCBI Taxonomy" id="1144478"/>
    <lineage>
        <taxon>Bacteria</taxon>
        <taxon>Pseudomonadati</taxon>
        <taxon>Pseudomonadota</taxon>
        <taxon>Gammaproteobacteria</taxon>
        <taxon>Oceanospirillales</taxon>
        <taxon>Halomonadaceae</taxon>
        <taxon>Vreelandella</taxon>
    </lineage>
</organism>
<comment type="caution">
    <text evidence="1">The sequence shown here is derived from an EMBL/GenBank/DDBJ whole genome shotgun (WGS) entry which is preliminary data.</text>
</comment>